<feature type="region of interest" description="Disordered" evidence="4">
    <location>
        <begin position="295"/>
        <end position="314"/>
    </location>
</feature>
<keyword evidence="3" id="KW-0963">Cytoplasm</keyword>
<feature type="region of interest" description="Disordered" evidence="4">
    <location>
        <begin position="654"/>
        <end position="697"/>
    </location>
</feature>
<feature type="compositionally biased region" description="Basic and acidic residues" evidence="4">
    <location>
        <begin position="1249"/>
        <end position="1259"/>
    </location>
</feature>
<comment type="subcellular location">
    <subcellularLocation>
        <location evidence="1">Cytoplasm</location>
    </subcellularLocation>
</comment>
<comment type="similarity">
    <text evidence="2">Belongs to the FAM83 family.</text>
</comment>
<reference evidence="6" key="2">
    <citation type="submission" date="2025-09" db="UniProtKB">
        <authorList>
            <consortium name="Ensembl"/>
        </authorList>
    </citation>
    <scope>IDENTIFICATION</scope>
</reference>
<dbReference type="SUPFAM" id="SSF56024">
    <property type="entry name" value="Phospholipase D/nuclease"/>
    <property type="match status" value="1"/>
</dbReference>
<feature type="compositionally biased region" description="Polar residues" evidence="4">
    <location>
        <begin position="1355"/>
        <end position="1368"/>
    </location>
</feature>
<dbReference type="InterPro" id="IPR050944">
    <property type="entry name" value="FAM83"/>
</dbReference>
<evidence type="ECO:0000256" key="3">
    <source>
        <dbReference type="ARBA" id="ARBA00022490"/>
    </source>
</evidence>
<dbReference type="PANTHER" id="PTHR16181">
    <property type="entry name" value="PROTEIN FAM83A-RELATED"/>
    <property type="match status" value="1"/>
</dbReference>
<dbReference type="Pfam" id="PF07894">
    <property type="entry name" value="SACK1"/>
    <property type="match status" value="1"/>
</dbReference>
<dbReference type="Gene3D" id="3.30.870.10">
    <property type="entry name" value="Endonuclease Chain A"/>
    <property type="match status" value="1"/>
</dbReference>
<feature type="compositionally biased region" description="Low complexity" evidence="4">
    <location>
        <begin position="1047"/>
        <end position="1061"/>
    </location>
</feature>
<feature type="region of interest" description="Disordered" evidence="4">
    <location>
        <begin position="1148"/>
        <end position="1432"/>
    </location>
</feature>
<feature type="compositionally biased region" description="Basic and acidic residues" evidence="4">
    <location>
        <begin position="343"/>
        <end position="354"/>
    </location>
</feature>
<feature type="compositionally biased region" description="Low complexity" evidence="4">
    <location>
        <begin position="679"/>
        <end position="697"/>
    </location>
</feature>
<feature type="compositionally biased region" description="Basic and acidic residues" evidence="4">
    <location>
        <begin position="1166"/>
        <end position="1187"/>
    </location>
</feature>
<protein>
    <submittedName>
        <fullName evidence="6">Family with sequence similarity 83 member G</fullName>
    </submittedName>
</protein>
<dbReference type="GO" id="GO:0019901">
    <property type="term" value="F:protein kinase binding"/>
    <property type="evidence" value="ECO:0007669"/>
    <property type="project" value="TreeGrafter"/>
</dbReference>
<feature type="region of interest" description="Disordered" evidence="4">
    <location>
        <begin position="787"/>
        <end position="848"/>
    </location>
</feature>
<evidence type="ECO:0000256" key="2">
    <source>
        <dbReference type="ARBA" id="ARBA00006937"/>
    </source>
</evidence>
<feature type="region of interest" description="Disordered" evidence="4">
    <location>
        <begin position="334"/>
        <end position="374"/>
    </location>
</feature>
<evidence type="ECO:0000256" key="1">
    <source>
        <dbReference type="ARBA" id="ARBA00004496"/>
    </source>
</evidence>
<evidence type="ECO:0000313" key="7">
    <source>
        <dbReference type="Proteomes" id="UP000265020"/>
    </source>
</evidence>
<organism evidence="6 7">
    <name type="scientific">Cyprinodon variegatus</name>
    <name type="common">Sheepshead minnow</name>
    <dbReference type="NCBI Taxonomy" id="28743"/>
    <lineage>
        <taxon>Eukaryota</taxon>
        <taxon>Metazoa</taxon>
        <taxon>Chordata</taxon>
        <taxon>Craniata</taxon>
        <taxon>Vertebrata</taxon>
        <taxon>Euteleostomi</taxon>
        <taxon>Actinopterygii</taxon>
        <taxon>Neopterygii</taxon>
        <taxon>Teleostei</taxon>
        <taxon>Neoteleostei</taxon>
        <taxon>Acanthomorphata</taxon>
        <taxon>Ovalentaria</taxon>
        <taxon>Atherinomorphae</taxon>
        <taxon>Cyprinodontiformes</taxon>
        <taxon>Cyprinodontidae</taxon>
        <taxon>Cyprinodon</taxon>
    </lineage>
</organism>
<dbReference type="Proteomes" id="UP000265020">
    <property type="component" value="Unassembled WGS sequence"/>
</dbReference>
<feature type="compositionally biased region" description="Basic and acidic residues" evidence="4">
    <location>
        <begin position="941"/>
        <end position="950"/>
    </location>
</feature>
<feature type="compositionally biased region" description="Basic and acidic residues" evidence="4">
    <location>
        <begin position="458"/>
        <end position="472"/>
    </location>
</feature>
<dbReference type="Ensembl" id="ENSCVAT00000019593.1">
    <property type="protein sequence ID" value="ENSCVAP00000027994.1"/>
    <property type="gene ID" value="ENSCVAG00000014784.1"/>
</dbReference>
<feature type="region of interest" description="Disordered" evidence="4">
    <location>
        <begin position="1039"/>
        <end position="1071"/>
    </location>
</feature>
<dbReference type="GO" id="GO:0007165">
    <property type="term" value="P:signal transduction"/>
    <property type="evidence" value="ECO:0007669"/>
    <property type="project" value="TreeGrafter"/>
</dbReference>
<dbReference type="PANTHER" id="PTHR16181:SF29">
    <property type="entry name" value="PROTEIN FAM83A-RELATED"/>
    <property type="match status" value="1"/>
</dbReference>
<feature type="compositionally biased region" description="Low complexity" evidence="4">
    <location>
        <begin position="1316"/>
        <end position="1345"/>
    </location>
</feature>
<feature type="region of interest" description="Disordered" evidence="4">
    <location>
        <begin position="941"/>
        <end position="966"/>
    </location>
</feature>
<proteinExistence type="inferred from homology"/>
<sequence>MALSQIQCMDENHVNPRIHESKAEFFYCEEQRLALEVLLRDGREAFLKYLESRALRGFLSDLEQEALTAALEPYDPDTELFSGEAEDEQERLSLEYWPEVSDISIPQMDMGWPDSESYRGVTRTCVYTQPPMEGQAHVKEVIRKMIAQAQKVIAVVMDVFTDIDIFKDLLDAGFKRRVSVYILLERTMLPHFLSMCRRANMHAGHLKHLRVRCTAGAEFYTRHCTKVKGQSGHRFMFIDGDKSVSGSYSFTWTSSRLDRNLITVITGQAVDAFDQLFRFLYMNSTFVDLRQVLTEPEPEPDTRHQVQSLPTPSPAITRKLYNPKYALVALNSPTTVDLNGNDSPKEPELSEESKNKKKRKRIHGDLQQDPPPLHPGLINLEKAQLISYLPTWPEPDPSNDVIGFINIRDSKKPTQVHLQRSEMFETSQAIKFSSPFSKPQETLPEVARPRKQTAQSETKTENLSVDKAKPEQKSIGLVDSNNKEIAPEQKIPFDKQNLNSKMDETKLLQTEDKLSSNNNTTPGLCQMELSSPALPQASVEAHAPKNEQPSDPSGTQIHSTTTLSEPLKDSTCVQESDTVTVFPAQNDSVDQINTQESKTAQKSHLHQLPLLNTEGTEEEPFVSHVSHTNAVSMKPKISSEKTCNLQYPDEPKCAATDSVSPMQSEVLPSKPKLTTKARSSSYTFPSTTSPSTLSPSTLSVPALPLLLSSTSSSTDSVTPESKSLTDQLSKKDNINSKTTPEISAVKRSEINLEQQIDNDESVLESLVQISPVQILESVPVLHKDIASETGDQEHTKHSNISKDAKHETKTVTSHKMTDKEAEGKHNGRAEEQSVPSLETQSDVSMQDDSNTAILNIKKIKPENIDSKTNINCITKAITDTRSSDEICTNLECAKETNVTQTYHARCHEPQKISYSNFTLQETDVKDLESLTNPINCLSLKEKHSDDRESSAHALSQPPKQTNVPSVDGMDIILNSMKKHKHDTLQEQACKAQPGVHTSRKTLSLNLSNVQVTDFSAQSNKQELQLPTAVVETPIAKVFPKDLPTTDSRTNSPDPRTPTPDTCDGYFSPREDSTLSTTSEEYFECIESPSHESVIDASRFQNHGIIRKHSTTSLESPFSLSVGTSQVNLDKSSNPAALASVRQSAACTESSTSARTGRDPSTPVVDTKVHSKESKVIDKRNSKEEAKNEVQSCNTNKKEEQENQRVGRTNNKELNRVPGPSKQDFDIKEMTSKLSTTSGRLLEGGMTEMESVKKEPKRMSTGELRPQRVLSEGKKASVSKEKPLNQVALPPSNMETRRRQSTKETTGQKPLHPSPKSQPRQQPGSRGSSPSRPLSSSRPSPASQAQGTCRSGIRDLNQTESTFLQNNLKALTLKPPPRRSQSRSPSPLKALPAGSVPGRKQVSQSQPRFPPRQPPAAQIRSKPDQPQIQTAKPQAANLHMLSNLQPHVSPHASAAIRSEQAVQELEEARVPFNLSFGRLYNFKGLKDKWTKLPAQSRRSSTGTPVKERNSSS</sequence>
<feature type="compositionally biased region" description="Basic and acidic residues" evidence="4">
    <location>
        <begin position="481"/>
        <end position="493"/>
    </location>
</feature>
<dbReference type="GeneTree" id="ENSGT00940000157932"/>
<evidence type="ECO:0000256" key="4">
    <source>
        <dbReference type="SAM" id="MobiDB-lite"/>
    </source>
</evidence>
<dbReference type="GO" id="GO:0005737">
    <property type="term" value="C:cytoplasm"/>
    <property type="evidence" value="ECO:0007669"/>
    <property type="project" value="UniProtKB-SubCell"/>
</dbReference>
<evidence type="ECO:0000259" key="5">
    <source>
        <dbReference type="Pfam" id="PF07894"/>
    </source>
</evidence>
<reference evidence="6" key="1">
    <citation type="submission" date="2025-08" db="UniProtKB">
        <authorList>
            <consortium name="Ensembl"/>
        </authorList>
    </citation>
    <scope>IDENTIFICATION</scope>
</reference>
<feature type="compositionally biased region" description="Basic and acidic residues" evidence="4">
    <location>
        <begin position="787"/>
        <end position="831"/>
    </location>
</feature>
<keyword evidence="7" id="KW-1185">Reference proteome</keyword>
<feature type="compositionally biased region" description="Polar residues" evidence="4">
    <location>
        <begin position="833"/>
        <end position="848"/>
    </location>
</feature>
<feature type="compositionally biased region" description="Polar residues" evidence="4">
    <location>
        <begin position="547"/>
        <end position="564"/>
    </location>
</feature>
<dbReference type="FunFam" id="3.30.870.10:FF:000004">
    <property type="entry name" value="protein FAM83H isoform X2"/>
    <property type="match status" value="1"/>
</dbReference>
<feature type="region of interest" description="Disordered" evidence="4">
    <location>
        <begin position="541"/>
        <end position="570"/>
    </location>
</feature>
<name>A0A3Q2E8T4_CYPVA</name>
<feature type="region of interest" description="Disordered" evidence="4">
    <location>
        <begin position="1489"/>
        <end position="1511"/>
    </location>
</feature>
<feature type="compositionally biased region" description="Basic and acidic residues" evidence="4">
    <location>
        <begin position="1270"/>
        <end position="1282"/>
    </location>
</feature>
<feature type="compositionally biased region" description="Low complexity" evidence="4">
    <location>
        <begin position="709"/>
        <end position="722"/>
    </location>
</feature>
<feature type="region of interest" description="Disordered" evidence="4">
    <location>
        <begin position="434"/>
        <end position="499"/>
    </location>
</feature>
<feature type="region of interest" description="Disordered" evidence="4">
    <location>
        <begin position="709"/>
        <end position="740"/>
    </location>
</feature>
<feature type="domain" description="Scaffolding anchor of CK1" evidence="5">
    <location>
        <begin position="16"/>
        <end position="285"/>
    </location>
</feature>
<feature type="compositionally biased region" description="Basic and acidic residues" evidence="4">
    <location>
        <begin position="1195"/>
        <end position="1214"/>
    </location>
</feature>
<dbReference type="InterPro" id="IPR012461">
    <property type="entry name" value="SACK1"/>
</dbReference>
<evidence type="ECO:0000313" key="6">
    <source>
        <dbReference type="Ensembl" id="ENSCVAP00000027994.1"/>
    </source>
</evidence>
<accession>A0A3Q2E8T4</accession>